<reference evidence="1" key="1">
    <citation type="submission" date="2022-10" db="EMBL/GenBank/DDBJ databases">
        <title>The complete genomes of actinobacterial strains from the NBC collection.</title>
        <authorList>
            <person name="Joergensen T.S."/>
            <person name="Alvarez Arevalo M."/>
            <person name="Sterndorff E.B."/>
            <person name="Faurdal D."/>
            <person name="Vuksanovic O."/>
            <person name="Mourched A.-S."/>
            <person name="Charusanti P."/>
            <person name="Shaw S."/>
            <person name="Blin K."/>
            <person name="Weber T."/>
        </authorList>
    </citation>
    <scope>NUCLEOTIDE SEQUENCE</scope>
    <source>
        <strain evidence="1">NBC_00049</strain>
    </source>
</reference>
<sequence>MDENDQNPNPLAGMSPGEAFAYCLTDRGLAWLGSLLDGGRYELHAPEEAALLVVAWLSRAGDSAAASGLVGELRPHAHEVRFAPHAALLPVPAPDAVHRRTVGEASALLARRGPHRAVEAQREALTVWRPFEAELLAHRLRADTCGPAWRADGAVLLERYRSLAAAHTRCTRHLDPKSNAAILRHALEEAVAGRALPPRAAGLLRHAVTSAAAKRDRSWQPDRPSHHELTALVLRRLSAFPVDRGVPDLGPLTGPVTAEEAREGGLPVGTALPASVCAVVDSTLDAPLDVLLERGTFPSAETLAEAAEQFLALHTVAGYADASLRTVMAAMYRTRRGHRYPWDRERHARLTDAPWVRALGRRNPDQAAAARHALRTLGELAVRAFPGAGLPNRLALSLTDLAARAGLPADAGLLTEPFADAHKARLSPEVLPAARTAAELLRGTPYERLHGIDYAAVRDLAVAGDEAGFARLCAERAGRPSESCTQDVRALASDPAVIEQARILTTFNMAVLVRHLGIAPQEGWGALARGAFAEAVRPGTTPVRAARARRQALFHLSLCDAAEQTSVLAWIDAESARAGTAGLTSWGTRPSPRACRP</sequence>
<dbReference type="AlphaFoldDB" id="A0AAU2JYV6"/>
<name>A0AAU2JYV6_9ACTN</name>
<organism evidence="1">
    <name type="scientific">Streptomyces sp. NBC_00049</name>
    <dbReference type="NCBI Taxonomy" id="2903617"/>
    <lineage>
        <taxon>Bacteria</taxon>
        <taxon>Bacillati</taxon>
        <taxon>Actinomycetota</taxon>
        <taxon>Actinomycetes</taxon>
        <taxon>Kitasatosporales</taxon>
        <taxon>Streptomycetaceae</taxon>
        <taxon>Streptomyces</taxon>
    </lineage>
</organism>
<accession>A0AAU2JYV6</accession>
<dbReference type="EMBL" id="CP108264">
    <property type="protein sequence ID" value="WTU77266.1"/>
    <property type="molecule type" value="Genomic_DNA"/>
</dbReference>
<protein>
    <submittedName>
        <fullName evidence="1">Uncharacterized protein</fullName>
    </submittedName>
</protein>
<proteinExistence type="predicted"/>
<evidence type="ECO:0000313" key="1">
    <source>
        <dbReference type="EMBL" id="WTU77266.1"/>
    </source>
</evidence>
<gene>
    <name evidence="1" type="ORF">OG327_30230</name>
</gene>